<dbReference type="PROSITE" id="PS51318">
    <property type="entry name" value="TAT"/>
    <property type="match status" value="1"/>
</dbReference>
<evidence type="ECO:0000313" key="9">
    <source>
        <dbReference type="EMBL" id="SEG90765.1"/>
    </source>
</evidence>
<name>A0A1H6E1G2_9ACTN</name>
<sequence length="822" mass="85799">MSMDRHDDRRDDGGREHGAAPRPGTGLSRRGLLQLATAATLAATAGTWALPPAAGAAAGDDFDTLRGRWQLLLTGVGFDATAAPYAAALAALGTQAGQFRAALTADGTSLWPDLPLGSVSNNVTQSCVRLRTMALAYAQPGTGLTADATLAAQIAAGLDRLCAGAYTATAATYDNWWDWQIGAPKSLLDTAVLIYPQLSSAQVAAYCAAIDHYVPDSAVGSYTGTSTGANRADLCKVIALRGVVGKSAPKLATASGALSPVFPYVTTGDGLYADGSFVQHTDIPYTGTYGEVMLGDLSWLFALLADSPWSVTDPQQSNVLDSVTRAFAPFVFNGLVMDGVSGRGISRGLQSTSAVPQSDHTRGHTLVSDILRLADSGMGSAEQSATWKAMAKGWIERDTWLPYLSDPGVAVPELARAQALLADTSVTAAPEPPGHRVFAMDRAVHRRPGWAAAVSMCSARTTYYENGNGENLRGWHSSNGMTYWWGADHGNDQYSDAFWPTVDPYRLPGTTVSTKRLADAEGGAWGAPRPDATWAGGATDGTYAALGQDVRGLSSTLRGRKSWFCLEDSVVCLGAGISATDGVPIETVVDNRNLGAGGAPSLLVDGRQLTLAAGEQRRLAGVRSVVLGGAGAYLFPEGAAPNVLREARTGSWHDINTGSSTTPLTRTYLTLWCDHGTDPADAGYAYVLLPGADQRAAARHRVPRILANTAQVQAVVDPSLRVLAANFFTAGSIGPVSVDTPCSLLVRASRDTLTLAVSDPGQSAAAITVTLDAAALRTRTTDPAISITGRHPVVVRADIAGARGASRVVTFDTRAAGLRGCW</sequence>
<dbReference type="GO" id="GO:0005975">
    <property type="term" value="P:carbohydrate metabolic process"/>
    <property type="evidence" value="ECO:0007669"/>
    <property type="project" value="InterPro"/>
</dbReference>
<feature type="active site" evidence="4">
    <location>
        <position position="280"/>
    </location>
</feature>
<dbReference type="PANTHER" id="PTHR38481:SF1">
    <property type="entry name" value="HYALURONATE LYASE"/>
    <property type="match status" value="1"/>
</dbReference>
<keyword evidence="10" id="KW-1185">Reference proteome</keyword>
<proteinExistence type="inferred from homology"/>
<comment type="similarity">
    <text evidence="1">Belongs to the polysaccharide lyase 8 family.</text>
</comment>
<evidence type="ECO:0000256" key="3">
    <source>
        <dbReference type="ARBA" id="ARBA00023239"/>
    </source>
</evidence>
<feature type="active site" evidence="4">
    <location>
        <position position="343"/>
    </location>
</feature>
<evidence type="ECO:0000256" key="2">
    <source>
        <dbReference type="ARBA" id="ARBA00022729"/>
    </source>
</evidence>
<dbReference type="CDD" id="cd01083">
    <property type="entry name" value="GAG_Lyase"/>
    <property type="match status" value="1"/>
</dbReference>
<keyword evidence="3 9" id="KW-0456">Lyase</keyword>
<dbReference type="Pfam" id="PF08124">
    <property type="entry name" value="Lyase_8_N"/>
    <property type="match status" value="1"/>
</dbReference>
<dbReference type="InterPro" id="IPR012970">
    <property type="entry name" value="Lyase_8_alpha_N"/>
</dbReference>
<feature type="domain" description="Polysaccharide lyase family 8 C-terminal" evidence="7">
    <location>
        <begin position="704"/>
        <end position="767"/>
    </location>
</feature>
<dbReference type="SUPFAM" id="SSF48230">
    <property type="entry name" value="Chondroitin AC/alginate lyase"/>
    <property type="match status" value="1"/>
</dbReference>
<accession>A0A1H6E1G2</accession>
<dbReference type="GO" id="GO:0030246">
    <property type="term" value="F:carbohydrate binding"/>
    <property type="evidence" value="ECO:0007669"/>
    <property type="project" value="InterPro"/>
</dbReference>
<gene>
    <name evidence="9" type="ORF">SAMN05216223_12279</name>
</gene>
<feature type="region of interest" description="Disordered" evidence="5">
    <location>
        <begin position="1"/>
        <end position="27"/>
    </location>
</feature>
<keyword evidence="2" id="KW-0732">Signal</keyword>
<reference evidence="9 10" key="1">
    <citation type="submission" date="2016-10" db="EMBL/GenBank/DDBJ databases">
        <authorList>
            <person name="de Groot N.N."/>
        </authorList>
    </citation>
    <scope>NUCLEOTIDE SEQUENCE [LARGE SCALE GENOMIC DNA]</scope>
    <source>
        <strain evidence="9 10">CGMCC 4.2023</strain>
    </source>
</reference>
<dbReference type="Gene3D" id="1.50.10.100">
    <property type="entry name" value="Chondroitin AC/alginate lyase"/>
    <property type="match status" value="1"/>
</dbReference>
<evidence type="ECO:0000256" key="5">
    <source>
        <dbReference type="SAM" id="MobiDB-lite"/>
    </source>
</evidence>
<evidence type="ECO:0000256" key="1">
    <source>
        <dbReference type="ARBA" id="ARBA00006699"/>
    </source>
</evidence>
<dbReference type="SUPFAM" id="SSF74650">
    <property type="entry name" value="Galactose mutarotase-like"/>
    <property type="match status" value="1"/>
</dbReference>
<evidence type="ECO:0000259" key="7">
    <source>
        <dbReference type="Pfam" id="PF02884"/>
    </source>
</evidence>
<dbReference type="Proteomes" id="UP000236754">
    <property type="component" value="Unassembled WGS sequence"/>
</dbReference>
<dbReference type="InterPro" id="IPR014718">
    <property type="entry name" value="GH-type_carb-bd"/>
</dbReference>
<dbReference type="Pfam" id="PF02884">
    <property type="entry name" value="Lyase_8_C"/>
    <property type="match status" value="1"/>
</dbReference>
<dbReference type="InterPro" id="IPR038970">
    <property type="entry name" value="Lyase_8"/>
</dbReference>
<feature type="active site" evidence="4">
    <location>
        <position position="289"/>
    </location>
</feature>
<feature type="domain" description="Polysaccharide lyase 8 N-terminal alpha-helical" evidence="8">
    <location>
        <begin position="69"/>
        <end position="379"/>
    </location>
</feature>
<dbReference type="GO" id="GO:0005576">
    <property type="term" value="C:extracellular region"/>
    <property type="evidence" value="ECO:0007669"/>
    <property type="project" value="InterPro"/>
</dbReference>
<dbReference type="Pfam" id="PF02278">
    <property type="entry name" value="Lyase_8"/>
    <property type="match status" value="1"/>
</dbReference>
<dbReference type="Gene3D" id="2.70.98.10">
    <property type="match status" value="1"/>
</dbReference>
<dbReference type="InterPro" id="IPR011071">
    <property type="entry name" value="Lyase_8-like_C"/>
</dbReference>
<evidence type="ECO:0000313" key="10">
    <source>
        <dbReference type="Proteomes" id="UP000236754"/>
    </source>
</evidence>
<dbReference type="RefSeq" id="WP_235032570.1">
    <property type="nucleotide sequence ID" value="NZ_FNVU01000022.1"/>
</dbReference>
<evidence type="ECO:0000259" key="8">
    <source>
        <dbReference type="Pfam" id="PF08124"/>
    </source>
</evidence>
<feature type="compositionally biased region" description="Basic and acidic residues" evidence="5">
    <location>
        <begin position="1"/>
        <end position="19"/>
    </location>
</feature>
<protein>
    <submittedName>
        <fullName evidence="9">Hyaluronate lyase</fullName>
    </submittedName>
</protein>
<dbReference type="GO" id="GO:0016837">
    <property type="term" value="F:carbon-oxygen lyase activity, acting on polysaccharides"/>
    <property type="evidence" value="ECO:0007669"/>
    <property type="project" value="UniProtKB-ARBA"/>
</dbReference>
<dbReference type="InterPro" id="IPR003159">
    <property type="entry name" value="Lyase_8_central_dom"/>
</dbReference>
<dbReference type="PANTHER" id="PTHR38481">
    <property type="entry name" value="HYALURONATE LYASE"/>
    <property type="match status" value="1"/>
</dbReference>
<evidence type="ECO:0000256" key="4">
    <source>
        <dbReference type="PIRSR" id="PIRSR638970-1"/>
    </source>
</evidence>
<dbReference type="InterPro" id="IPR006311">
    <property type="entry name" value="TAT_signal"/>
</dbReference>
<dbReference type="Gene3D" id="2.60.220.10">
    <property type="entry name" value="Polysaccharide lyase family 8-like, C-terminal"/>
    <property type="match status" value="1"/>
</dbReference>
<dbReference type="InterPro" id="IPR004103">
    <property type="entry name" value="Lyase_8_C"/>
</dbReference>
<dbReference type="SUPFAM" id="SSF49863">
    <property type="entry name" value="Hyaluronate lyase-like, C-terminal domain"/>
    <property type="match status" value="1"/>
</dbReference>
<feature type="domain" description="Polysaccharide lyase family 8 central" evidence="6">
    <location>
        <begin position="438"/>
        <end position="693"/>
    </location>
</feature>
<dbReference type="AlphaFoldDB" id="A0A1H6E1G2"/>
<dbReference type="InterPro" id="IPR008929">
    <property type="entry name" value="Chondroitin_lyas"/>
</dbReference>
<organism evidence="9 10">
    <name type="scientific">Actinacidiphila yanglinensis</name>
    <dbReference type="NCBI Taxonomy" id="310779"/>
    <lineage>
        <taxon>Bacteria</taxon>
        <taxon>Bacillati</taxon>
        <taxon>Actinomycetota</taxon>
        <taxon>Actinomycetes</taxon>
        <taxon>Kitasatosporales</taxon>
        <taxon>Streptomycetaceae</taxon>
        <taxon>Actinacidiphila</taxon>
    </lineage>
</organism>
<evidence type="ECO:0000259" key="6">
    <source>
        <dbReference type="Pfam" id="PF02278"/>
    </source>
</evidence>
<dbReference type="EMBL" id="FNVU01000022">
    <property type="protein sequence ID" value="SEG90765.1"/>
    <property type="molecule type" value="Genomic_DNA"/>
</dbReference>
<dbReference type="InterPro" id="IPR011013">
    <property type="entry name" value="Gal_mutarotase_sf_dom"/>
</dbReference>